<organism evidence="2 3">
    <name type="scientific">Streptococcus pseudoporcinus</name>
    <dbReference type="NCBI Taxonomy" id="361101"/>
    <lineage>
        <taxon>Bacteria</taxon>
        <taxon>Bacillati</taxon>
        <taxon>Bacillota</taxon>
        <taxon>Bacilli</taxon>
        <taxon>Lactobacillales</taxon>
        <taxon>Streptococcaceae</taxon>
        <taxon>Streptococcus</taxon>
    </lineage>
</organism>
<gene>
    <name evidence="2" type="ORF">NCTC5386_00060</name>
</gene>
<evidence type="ECO:0008006" key="4">
    <source>
        <dbReference type="Google" id="ProtNLM"/>
    </source>
</evidence>
<feature type="chain" id="PRO_5020869225" description="Secreted protein" evidence="1">
    <location>
        <begin position="28"/>
        <end position="205"/>
    </location>
</feature>
<name>A0A4U9XIL6_9STRE</name>
<keyword evidence="1" id="KW-0732">Signal</keyword>
<accession>A0A4U9XIL6</accession>
<sequence>MSKIIKTTALTLLTSAMLNASLPTVLADQISNSKIELNATRPKKIIPISDLNGNLTLPKPDNKMLEKAKILADHFYITRRGAVGLKGDPKELANLLGISKTDAQLYFEAVQDLPNVYMKGPVGIRFNLGPKVRSMSGWAAGTFAAAYAGWHLKQFAVNPATAGFTAVISGAIGWAVKTAVENHKKTTLAVVHIPGVDLVYTVNVP</sequence>
<dbReference type="EMBL" id="CABEHT010000001">
    <property type="protein sequence ID" value="VTS12268.1"/>
    <property type="molecule type" value="Genomic_DNA"/>
</dbReference>
<evidence type="ECO:0000313" key="2">
    <source>
        <dbReference type="EMBL" id="VTS12268.1"/>
    </source>
</evidence>
<feature type="signal peptide" evidence="1">
    <location>
        <begin position="1"/>
        <end position="27"/>
    </location>
</feature>
<proteinExistence type="predicted"/>
<evidence type="ECO:0000256" key="1">
    <source>
        <dbReference type="SAM" id="SignalP"/>
    </source>
</evidence>
<dbReference type="AlphaFoldDB" id="A0A4U9XIL6"/>
<reference evidence="2 3" key="1">
    <citation type="submission" date="2019-05" db="EMBL/GenBank/DDBJ databases">
        <authorList>
            <consortium name="Pathogen Informatics"/>
        </authorList>
    </citation>
    <scope>NUCLEOTIDE SEQUENCE [LARGE SCALE GENOMIC DNA]</scope>
    <source>
        <strain evidence="2 3">NCTC5386</strain>
    </source>
</reference>
<dbReference type="Proteomes" id="UP000394068">
    <property type="component" value="Unassembled WGS sequence"/>
</dbReference>
<evidence type="ECO:0000313" key="3">
    <source>
        <dbReference type="Proteomes" id="UP000394068"/>
    </source>
</evidence>
<dbReference type="RefSeq" id="WP_077323315.1">
    <property type="nucleotide sequence ID" value="NZ_CABEHT010000001.1"/>
</dbReference>
<protein>
    <recommendedName>
        <fullName evidence="4">Secreted protein</fullName>
    </recommendedName>
</protein>